<protein>
    <submittedName>
        <fullName evidence="2">Glycosyltransferase family 2 protein</fullName>
        <ecNumber evidence="2">2.4.-.-</ecNumber>
    </submittedName>
</protein>
<dbReference type="EC" id="2.4.-.-" evidence="2"/>
<keyword evidence="2" id="KW-0808">Transferase</keyword>
<dbReference type="Pfam" id="PF00535">
    <property type="entry name" value="Glycos_transf_2"/>
    <property type="match status" value="1"/>
</dbReference>
<dbReference type="CDD" id="cd04186">
    <property type="entry name" value="GT_2_like_c"/>
    <property type="match status" value="1"/>
</dbReference>
<dbReference type="SUPFAM" id="SSF53448">
    <property type="entry name" value="Nucleotide-diphospho-sugar transferases"/>
    <property type="match status" value="1"/>
</dbReference>
<proteinExistence type="predicted"/>
<name>A0ABV6BU14_9FLAO</name>
<evidence type="ECO:0000259" key="1">
    <source>
        <dbReference type="Pfam" id="PF00535"/>
    </source>
</evidence>
<keyword evidence="2" id="KW-0328">Glycosyltransferase</keyword>
<dbReference type="GO" id="GO:0016757">
    <property type="term" value="F:glycosyltransferase activity"/>
    <property type="evidence" value="ECO:0007669"/>
    <property type="project" value="UniProtKB-KW"/>
</dbReference>
<dbReference type="InterPro" id="IPR001173">
    <property type="entry name" value="Glyco_trans_2-like"/>
</dbReference>
<accession>A0ABV6BU14</accession>
<dbReference type="EMBL" id="JBHLYW010000011">
    <property type="protein sequence ID" value="MFC0078918.1"/>
    <property type="molecule type" value="Genomic_DNA"/>
</dbReference>
<sequence length="296" mass="34565">MDGVNVSVVIVNYNTLKMTNECIESLHKFTKDTVVEIVLVDNASTDGSKDFFSNDKRIRYLYLEENIGFGRANNVGAEVSYGKYIFLLNSDTILLDDVISKLFNFAEKHLKDDLGAVGTCLINSNKEDALSFGQFVTSKRIYRRLLETFKIYKNKFELETYAKLNEKGFLEVDFVSGADLFIPKTVFNKINGFDHDFFMYYEETDLQKRMSKLNLKRYIINVRDIIHLEGGSFEEKLPFRRKMMMTKGMKLYINKHFKGIYKFQIIILSFLILLKDLFKLNYTVSQKISLIREVFK</sequence>
<organism evidence="2 3">
    <name type="scientific">Flavobacterium procerum</name>
    <dbReference type="NCBI Taxonomy" id="1455569"/>
    <lineage>
        <taxon>Bacteria</taxon>
        <taxon>Pseudomonadati</taxon>
        <taxon>Bacteroidota</taxon>
        <taxon>Flavobacteriia</taxon>
        <taxon>Flavobacteriales</taxon>
        <taxon>Flavobacteriaceae</taxon>
        <taxon>Flavobacterium</taxon>
    </lineage>
</organism>
<feature type="domain" description="Glycosyltransferase 2-like" evidence="1">
    <location>
        <begin position="7"/>
        <end position="114"/>
    </location>
</feature>
<gene>
    <name evidence="2" type="ORF">ACFFLS_17860</name>
</gene>
<dbReference type="PANTHER" id="PTHR43179:SF7">
    <property type="entry name" value="RHAMNOSYLTRANSFERASE WBBL"/>
    <property type="match status" value="1"/>
</dbReference>
<evidence type="ECO:0000313" key="3">
    <source>
        <dbReference type="Proteomes" id="UP001589734"/>
    </source>
</evidence>
<dbReference type="PANTHER" id="PTHR43179">
    <property type="entry name" value="RHAMNOSYLTRANSFERASE WBBL"/>
    <property type="match status" value="1"/>
</dbReference>
<keyword evidence="3" id="KW-1185">Reference proteome</keyword>
<dbReference type="Proteomes" id="UP001589734">
    <property type="component" value="Unassembled WGS sequence"/>
</dbReference>
<dbReference type="RefSeq" id="WP_379683492.1">
    <property type="nucleotide sequence ID" value="NZ_JBHLYW010000011.1"/>
</dbReference>
<dbReference type="Gene3D" id="3.90.550.10">
    <property type="entry name" value="Spore Coat Polysaccharide Biosynthesis Protein SpsA, Chain A"/>
    <property type="match status" value="1"/>
</dbReference>
<dbReference type="InterPro" id="IPR029044">
    <property type="entry name" value="Nucleotide-diphossugar_trans"/>
</dbReference>
<evidence type="ECO:0000313" key="2">
    <source>
        <dbReference type="EMBL" id="MFC0078918.1"/>
    </source>
</evidence>
<reference evidence="2 3" key="1">
    <citation type="submission" date="2024-09" db="EMBL/GenBank/DDBJ databases">
        <authorList>
            <person name="Sun Q."/>
            <person name="Mori K."/>
        </authorList>
    </citation>
    <scope>NUCLEOTIDE SEQUENCE [LARGE SCALE GENOMIC DNA]</scope>
    <source>
        <strain evidence="2 3">CGMCC 1.12926</strain>
    </source>
</reference>
<comment type="caution">
    <text evidence="2">The sequence shown here is derived from an EMBL/GenBank/DDBJ whole genome shotgun (WGS) entry which is preliminary data.</text>
</comment>